<dbReference type="AlphaFoldDB" id="A0AAV9H0Z9"/>
<accession>A0AAV9H0Z9</accession>
<organism evidence="1 2">
    <name type="scientific">Podospora aff. communis PSN243</name>
    <dbReference type="NCBI Taxonomy" id="3040156"/>
    <lineage>
        <taxon>Eukaryota</taxon>
        <taxon>Fungi</taxon>
        <taxon>Dikarya</taxon>
        <taxon>Ascomycota</taxon>
        <taxon>Pezizomycotina</taxon>
        <taxon>Sordariomycetes</taxon>
        <taxon>Sordariomycetidae</taxon>
        <taxon>Sordariales</taxon>
        <taxon>Podosporaceae</taxon>
        <taxon>Podospora</taxon>
    </lineage>
</organism>
<evidence type="ECO:0000313" key="1">
    <source>
        <dbReference type="EMBL" id="KAK4454463.1"/>
    </source>
</evidence>
<dbReference type="Proteomes" id="UP001321760">
    <property type="component" value="Unassembled WGS sequence"/>
</dbReference>
<evidence type="ECO:0000313" key="2">
    <source>
        <dbReference type="Proteomes" id="UP001321760"/>
    </source>
</evidence>
<name>A0AAV9H0Z9_9PEZI</name>
<reference evidence="1" key="1">
    <citation type="journal article" date="2023" name="Mol. Phylogenet. Evol.">
        <title>Genome-scale phylogeny and comparative genomics of the fungal order Sordariales.</title>
        <authorList>
            <person name="Hensen N."/>
            <person name="Bonometti L."/>
            <person name="Westerberg I."/>
            <person name="Brannstrom I.O."/>
            <person name="Guillou S."/>
            <person name="Cros-Aarteil S."/>
            <person name="Calhoun S."/>
            <person name="Haridas S."/>
            <person name="Kuo A."/>
            <person name="Mondo S."/>
            <person name="Pangilinan J."/>
            <person name="Riley R."/>
            <person name="LaButti K."/>
            <person name="Andreopoulos B."/>
            <person name="Lipzen A."/>
            <person name="Chen C."/>
            <person name="Yan M."/>
            <person name="Daum C."/>
            <person name="Ng V."/>
            <person name="Clum A."/>
            <person name="Steindorff A."/>
            <person name="Ohm R.A."/>
            <person name="Martin F."/>
            <person name="Silar P."/>
            <person name="Natvig D.O."/>
            <person name="Lalanne C."/>
            <person name="Gautier V."/>
            <person name="Ament-Velasquez S.L."/>
            <person name="Kruys A."/>
            <person name="Hutchinson M.I."/>
            <person name="Powell A.J."/>
            <person name="Barry K."/>
            <person name="Miller A.N."/>
            <person name="Grigoriev I.V."/>
            <person name="Debuchy R."/>
            <person name="Gladieux P."/>
            <person name="Hiltunen Thoren M."/>
            <person name="Johannesson H."/>
        </authorList>
    </citation>
    <scope>NUCLEOTIDE SEQUENCE</scope>
    <source>
        <strain evidence="1">PSN243</strain>
    </source>
</reference>
<keyword evidence="2" id="KW-1185">Reference proteome</keyword>
<dbReference type="EMBL" id="MU865917">
    <property type="protein sequence ID" value="KAK4454463.1"/>
    <property type="molecule type" value="Genomic_DNA"/>
</dbReference>
<proteinExistence type="predicted"/>
<gene>
    <name evidence="1" type="ORF">QBC34DRAFT_434028</name>
</gene>
<sequence length="207" mass="22511">MDVTLEGLLPDEKVLMKRSANALVNIKDYGLSRFFADDFLRLAGMKNIEGIGGKLYLTNYRVLSKSHGFNRLTGKFSIALPTIQSVKDTSRFVMKRIEIGTDTEMFEFVVWGIPELIAAIDEARVALTTAEVVRLREAVTTNYEKFADGLKVANAIEMVNKTLLVARKSGTLAKVAAGASNPFELSGIMNFLELLGNEAPGGGSSTG</sequence>
<protein>
    <recommendedName>
        <fullName evidence="3">GRAM domain-containing protein</fullName>
    </recommendedName>
</protein>
<comment type="caution">
    <text evidence="1">The sequence shown here is derived from an EMBL/GenBank/DDBJ whole genome shotgun (WGS) entry which is preliminary data.</text>
</comment>
<evidence type="ECO:0008006" key="3">
    <source>
        <dbReference type="Google" id="ProtNLM"/>
    </source>
</evidence>
<reference evidence="1" key="2">
    <citation type="submission" date="2023-05" db="EMBL/GenBank/DDBJ databases">
        <authorList>
            <consortium name="Lawrence Berkeley National Laboratory"/>
            <person name="Steindorff A."/>
            <person name="Hensen N."/>
            <person name="Bonometti L."/>
            <person name="Westerberg I."/>
            <person name="Brannstrom I.O."/>
            <person name="Guillou S."/>
            <person name="Cros-Aarteil S."/>
            <person name="Calhoun S."/>
            <person name="Haridas S."/>
            <person name="Kuo A."/>
            <person name="Mondo S."/>
            <person name="Pangilinan J."/>
            <person name="Riley R."/>
            <person name="Labutti K."/>
            <person name="Andreopoulos B."/>
            <person name="Lipzen A."/>
            <person name="Chen C."/>
            <person name="Yanf M."/>
            <person name="Daum C."/>
            <person name="Ng V."/>
            <person name="Clum A."/>
            <person name="Ohm R."/>
            <person name="Martin F."/>
            <person name="Silar P."/>
            <person name="Natvig D."/>
            <person name="Lalanne C."/>
            <person name="Gautier V."/>
            <person name="Ament-Velasquez S.L."/>
            <person name="Kruys A."/>
            <person name="Hutchinson M.I."/>
            <person name="Powell A.J."/>
            <person name="Barry K."/>
            <person name="Miller A.N."/>
            <person name="Grigoriev I.V."/>
            <person name="Debuchy R."/>
            <person name="Gladieux P."/>
            <person name="Thoren M.H."/>
            <person name="Johannesson H."/>
        </authorList>
    </citation>
    <scope>NUCLEOTIDE SEQUENCE</scope>
    <source>
        <strain evidence="1">PSN243</strain>
    </source>
</reference>